<keyword evidence="3" id="KW-0093">Biotin biosynthesis</keyword>
<feature type="domain" description="Biotin synthase auxiliary protein C-terminal" evidence="9">
    <location>
        <begin position="53"/>
        <end position="81"/>
    </location>
</feature>
<sequence>MVYSTASPEPVAAGAYNVYTGVATEDAAGAAVPTAAQLGLEPPRFCAACGRRMIVQVRPDGWRAACSRHGQVDSRDLDTRR</sequence>
<accession>A0A378T7C6</accession>
<dbReference type="Pfam" id="PF26519">
    <property type="entry name" value="BsaP"/>
    <property type="match status" value="1"/>
</dbReference>
<dbReference type="OrthoDB" id="3829284at2"/>
<gene>
    <name evidence="10" type="ORF">NCTC10821_00225</name>
</gene>
<dbReference type="EMBL" id="UGQT01000001">
    <property type="protein sequence ID" value="STZ56732.1"/>
    <property type="molecule type" value="Genomic_DNA"/>
</dbReference>
<dbReference type="RefSeq" id="WP_115277222.1">
    <property type="nucleotide sequence ID" value="NZ_AP022600.1"/>
</dbReference>
<evidence type="ECO:0000256" key="2">
    <source>
        <dbReference type="ARBA" id="ARBA00022723"/>
    </source>
</evidence>
<dbReference type="InterPro" id="IPR058605">
    <property type="entry name" value="BsaP_C"/>
</dbReference>
<evidence type="ECO:0000256" key="3">
    <source>
        <dbReference type="ARBA" id="ARBA00022756"/>
    </source>
</evidence>
<evidence type="ECO:0000256" key="5">
    <source>
        <dbReference type="ARBA" id="ARBA00023014"/>
    </source>
</evidence>
<evidence type="ECO:0000256" key="4">
    <source>
        <dbReference type="ARBA" id="ARBA00023004"/>
    </source>
</evidence>
<proteinExistence type="inferred from homology"/>
<keyword evidence="4" id="KW-0408">Iron</keyword>
<reference evidence="10 11" key="1">
    <citation type="submission" date="2018-06" db="EMBL/GenBank/DDBJ databases">
        <authorList>
            <consortium name="Pathogen Informatics"/>
            <person name="Doyle S."/>
        </authorList>
    </citation>
    <scope>NUCLEOTIDE SEQUENCE [LARGE SCALE GENOMIC DNA]</scope>
    <source>
        <strain evidence="10 11">NCTC10821</strain>
    </source>
</reference>
<keyword evidence="5" id="KW-0411">Iron-sulfur</keyword>
<keyword evidence="2" id="KW-0479">Metal-binding</keyword>
<dbReference type="Proteomes" id="UP000254978">
    <property type="component" value="Unassembled WGS sequence"/>
</dbReference>
<evidence type="ECO:0000256" key="7">
    <source>
        <dbReference type="ARBA" id="ARBA00093780"/>
    </source>
</evidence>
<evidence type="ECO:0000313" key="10">
    <source>
        <dbReference type="EMBL" id="STZ56732.1"/>
    </source>
</evidence>
<evidence type="ECO:0000256" key="1">
    <source>
        <dbReference type="ARBA" id="ARBA00001915"/>
    </source>
</evidence>
<protein>
    <recommendedName>
        <fullName evidence="8">Biotin synthase auxiliary protein</fullName>
    </recommendedName>
</protein>
<comment type="function">
    <text evidence="6">Required for the activity of the biotin synthase BioB.</text>
</comment>
<keyword evidence="11" id="KW-1185">Reference proteome</keyword>
<organism evidence="10 11">
    <name type="scientific">Mycolicibacterium tokaiense</name>
    <dbReference type="NCBI Taxonomy" id="39695"/>
    <lineage>
        <taxon>Bacteria</taxon>
        <taxon>Bacillati</taxon>
        <taxon>Actinomycetota</taxon>
        <taxon>Actinomycetes</taxon>
        <taxon>Mycobacteriales</taxon>
        <taxon>Mycobacteriaceae</taxon>
        <taxon>Mycolicibacterium</taxon>
    </lineage>
</organism>
<evidence type="ECO:0000259" key="9">
    <source>
        <dbReference type="Pfam" id="PF26519"/>
    </source>
</evidence>
<evidence type="ECO:0000256" key="8">
    <source>
        <dbReference type="ARBA" id="ARBA00093796"/>
    </source>
</evidence>
<comment type="similarity">
    <text evidence="7">Belongs to the BsaP family.</text>
</comment>
<dbReference type="AlphaFoldDB" id="A0A378T7C6"/>
<evidence type="ECO:0000256" key="6">
    <source>
        <dbReference type="ARBA" id="ARBA00093761"/>
    </source>
</evidence>
<evidence type="ECO:0000313" key="11">
    <source>
        <dbReference type="Proteomes" id="UP000254978"/>
    </source>
</evidence>
<comment type="cofactor">
    <cofactor evidence="1">
        <name>iron-sulfur cluster</name>
        <dbReference type="ChEBI" id="CHEBI:30408"/>
    </cofactor>
</comment>
<name>A0A378T7C6_9MYCO</name>